<name>A0ABT9IDD6_9ACTN</name>
<evidence type="ECO:0000313" key="3">
    <source>
        <dbReference type="EMBL" id="MDP5183599.1"/>
    </source>
</evidence>
<protein>
    <submittedName>
        <fullName evidence="3">SDR family NAD(P)-dependent oxidoreductase</fullName>
    </submittedName>
</protein>
<keyword evidence="4" id="KW-1185">Reference proteome</keyword>
<comment type="caution">
    <text evidence="3">The sequence shown here is derived from an EMBL/GenBank/DDBJ whole genome shotgun (WGS) entry which is preliminary data.</text>
</comment>
<sequence length="68" mass="7012">MRHEQLDQQVIVVMGASSGIGRATVLAASAAGARVVAAARGEEGLRSLADEAAEGDDRVRGVVTNTHR</sequence>
<evidence type="ECO:0000256" key="2">
    <source>
        <dbReference type="ARBA" id="ARBA00023002"/>
    </source>
</evidence>
<comment type="similarity">
    <text evidence="1">Belongs to the short-chain dehydrogenases/reductases (SDR) family.</text>
</comment>
<dbReference type="SUPFAM" id="SSF51735">
    <property type="entry name" value="NAD(P)-binding Rossmann-fold domains"/>
    <property type="match status" value="1"/>
</dbReference>
<dbReference type="PANTHER" id="PTHR44196">
    <property type="entry name" value="DEHYDROGENASE/REDUCTASE SDR FAMILY MEMBER 7B"/>
    <property type="match status" value="1"/>
</dbReference>
<dbReference type="InterPro" id="IPR002347">
    <property type="entry name" value="SDR_fam"/>
</dbReference>
<dbReference type="Gene3D" id="3.40.50.720">
    <property type="entry name" value="NAD(P)-binding Rossmann-like Domain"/>
    <property type="match status" value="1"/>
</dbReference>
<proteinExistence type="inferred from homology"/>
<gene>
    <name evidence="3" type="ORF">QOZ88_13215</name>
</gene>
<dbReference type="Proteomes" id="UP001233673">
    <property type="component" value="Unassembled WGS sequence"/>
</dbReference>
<evidence type="ECO:0000313" key="4">
    <source>
        <dbReference type="Proteomes" id="UP001233673"/>
    </source>
</evidence>
<evidence type="ECO:0000256" key="1">
    <source>
        <dbReference type="ARBA" id="ARBA00006484"/>
    </source>
</evidence>
<accession>A0ABT9IDD6</accession>
<reference evidence="4" key="1">
    <citation type="submission" date="2023-05" db="EMBL/GenBank/DDBJ databases">
        <title>Draft genome of Pseudofrankia sp. BMG5.37.</title>
        <authorList>
            <person name="Gtari M."/>
            <person name="Ghodhbane F."/>
            <person name="Sbissi I."/>
        </authorList>
    </citation>
    <scope>NUCLEOTIDE SEQUENCE [LARGE SCALE GENOMIC DNA]</scope>
    <source>
        <strain evidence="4">BMG 814</strain>
    </source>
</reference>
<dbReference type="PANTHER" id="PTHR44196:SF1">
    <property type="entry name" value="DEHYDROGENASE_REDUCTASE SDR FAMILY MEMBER 7B"/>
    <property type="match status" value="1"/>
</dbReference>
<dbReference type="RefSeq" id="WP_306000222.1">
    <property type="nucleotide sequence ID" value="NZ_JASNFN010000014.1"/>
</dbReference>
<dbReference type="EMBL" id="JASNFN010000014">
    <property type="protein sequence ID" value="MDP5183599.1"/>
    <property type="molecule type" value="Genomic_DNA"/>
</dbReference>
<organism evidence="3 4">
    <name type="scientific">Blastococcus carthaginiensis</name>
    <dbReference type="NCBI Taxonomy" id="3050034"/>
    <lineage>
        <taxon>Bacteria</taxon>
        <taxon>Bacillati</taxon>
        <taxon>Actinomycetota</taxon>
        <taxon>Actinomycetes</taxon>
        <taxon>Geodermatophilales</taxon>
        <taxon>Geodermatophilaceae</taxon>
        <taxon>Blastococcus</taxon>
    </lineage>
</organism>
<keyword evidence="2" id="KW-0560">Oxidoreductase</keyword>
<dbReference type="InterPro" id="IPR036291">
    <property type="entry name" value="NAD(P)-bd_dom_sf"/>
</dbReference>
<dbReference type="Pfam" id="PF00106">
    <property type="entry name" value="adh_short"/>
    <property type="match status" value="1"/>
</dbReference>